<gene>
    <name evidence="1" type="ORF">FSP39_006458</name>
</gene>
<accession>A0AA88YHZ9</accession>
<evidence type="ECO:0000313" key="1">
    <source>
        <dbReference type="EMBL" id="KAK3101802.1"/>
    </source>
</evidence>
<sequence length="113" mass="12851">ELKPSIQDYSHQDSMFGNAFSSRAYFIVHPEWLSENVNPPVSKPLTRKPWAWEQPRYRQNIQRYENGQMTPIIKSTNGNVFNGSRASSHGFMAPPYSYTHPVPNGTSLPVVAD</sequence>
<dbReference type="AlphaFoldDB" id="A0AA88YHZ9"/>
<comment type="caution">
    <text evidence="1">The sequence shown here is derived from an EMBL/GenBank/DDBJ whole genome shotgun (WGS) entry which is preliminary data.</text>
</comment>
<protein>
    <submittedName>
        <fullName evidence="1">Uncharacterized protein</fullName>
    </submittedName>
</protein>
<dbReference type="EMBL" id="VSWD01000005">
    <property type="protein sequence ID" value="KAK3101802.1"/>
    <property type="molecule type" value="Genomic_DNA"/>
</dbReference>
<feature type="non-terminal residue" evidence="1">
    <location>
        <position position="1"/>
    </location>
</feature>
<name>A0AA88YHZ9_PINIB</name>
<evidence type="ECO:0000313" key="2">
    <source>
        <dbReference type="Proteomes" id="UP001186944"/>
    </source>
</evidence>
<keyword evidence="2" id="KW-1185">Reference proteome</keyword>
<dbReference type="Proteomes" id="UP001186944">
    <property type="component" value="Unassembled WGS sequence"/>
</dbReference>
<proteinExistence type="predicted"/>
<reference evidence="1" key="1">
    <citation type="submission" date="2019-08" db="EMBL/GenBank/DDBJ databases">
        <title>The improved chromosome-level genome for the pearl oyster Pinctada fucata martensii using PacBio sequencing and Hi-C.</title>
        <authorList>
            <person name="Zheng Z."/>
        </authorList>
    </citation>
    <scope>NUCLEOTIDE SEQUENCE</scope>
    <source>
        <strain evidence="1">ZZ-2019</strain>
        <tissue evidence="1">Adductor muscle</tissue>
    </source>
</reference>
<organism evidence="1 2">
    <name type="scientific">Pinctada imbricata</name>
    <name type="common">Atlantic pearl-oyster</name>
    <name type="synonym">Pinctada martensii</name>
    <dbReference type="NCBI Taxonomy" id="66713"/>
    <lineage>
        <taxon>Eukaryota</taxon>
        <taxon>Metazoa</taxon>
        <taxon>Spiralia</taxon>
        <taxon>Lophotrochozoa</taxon>
        <taxon>Mollusca</taxon>
        <taxon>Bivalvia</taxon>
        <taxon>Autobranchia</taxon>
        <taxon>Pteriomorphia</taxon>
        <taxon>Pterioida</taxon>
        <taxon>Pterioidea</taxon>
        <taxon>Pteriidae</taxon>
        <taxon>Pinctada</taxon>
    </lineage>
</organism>